<evidence type="ECO:0000256" key="1">
    <source>
        <dbReference type="SAM" id="MobiDB-lite"/>
    </source>
</evidence>
<evidence type="ECO:0000313" key="2">
    <source>
        <dbReference type="EMBL" id="CAL1715454.1"/>
    </source>
</evidence>
<feature type="compositionally biased region" description="Basic and acidic residues" evidence="1">
    <location>
        <begin position="499"/>
        <end position="508"/>
    </location>
</feature>
<sequence>MSTDSDFDRILSMASNIREPLNISKVAGNLWQYLDLSFAFDATNLQEQKTILAQEFVRAQSESPANDQRCDATPPSSSESPSTSASHVDDGATSFSKTYRVLDHLDKGILQHATTLSNLASQWKACCTDTLPDTIPIQSLRIQFLKPNPDCGVGVAQEIPSSAFKVEADLIREIESLWVSHFLPDNVRAEPHNIYLNGACEQFCPCMNAIEEDHIGMFLIDLPDDLEMVDSSTGSLDSRHTVWTAFYTNIHHSRKDIPHGVRSVLSFKIFLKETHSEATEKIKELVKEELSQMPPPFAFGLCYHYPNVIKPRGFERLLLEAANELPHVHIHRLPIISRAMLKQNDDFTFPENNQLFTHILPFDDDHLNIYLQELEIHNYWILHNDGAHDPKEELYREFAPGDEEELQPDSSFRWLRSLKGSLPVESVWSAVEEEEGEQRPDKLLIRWLMSLNSQIPYSHPVPDPGRRWPDEETEEGSDSWYLPSIYLQDAMVVLPERPPEIKPSEKSRGAGQSRKPTKVRLSLRKGLRSYVLERKATHGWRFPPLGLSRRSYAVRSFKGVKSMRKVLRHLISLLEVHLS</sequence>
<name>A0ABP1E8C6_9APHY</name>
<feature type="compositionally biased region" description="Low complexity" evidence="1">
    <location>
        <begin position="72"/>
        <end position="86"/>
    </location>
</feature>
<feature type="region of interest" description="Disordered" evidence="1">
    <location>
        <begin position="499"/>
        <end position="518"/>
    </location>
</feature>
<dbReference type="EMBL" id="OZ037951">
    <property type="protein sequence ID" value="CAL1715454.1"/>
    <property type="molecule type" value="Genomic_DNA"/>
</dbReference>
<reference evidence="3" key="1">
    <citation type="submission" date="2024-04" db="EMBL/GenBank/DDBJ databases">
        <authorList>
            <person name="Shaw F."/>
            <person name="Minotto A."/>
        </authorList>
    </citation>
    <scope>NUCLEOTIDE SEQUENCE [LARGE SCALE GENOMIC DNA]</scope>
</reference>
<dbReference type="Proteomes" id="UP001497453">
    <property type="component" value="Chromosome 8"/>
</dbReference>
<evidence type="ECO:0000313" key="3">
    <source>
        <dbReference type="Proteomes" id="UP001497453"/>
    </source>
</evidence>
<protein>
    <submittedName>
        <fullName evidence="2">Uncharacterized protein</fullName>
    </submittedName>
</protein>
<gene>
    <name evidence="2" type="ORF">GFSPODELE1_LOCUS10235</name>
</gene>
<accession>A0ABP1E8C6</accession>
<organism evidence="2 3">
    <name type="scientific">Somion occarium</name>
    <dbReference type="NCBI Taxonomy" id="3059160"/>
    <lineage>
        <taxon>Eukaryota</taxon>
        <taxon>Fungi</taxon>
        <taxon>Dikarya</taxon>
        <taxon>Basidiomycota</taxon>
        <taxon>Agaricomycotina</taxon>
        <taxon>Agaricomycetes</taxon>
        <taxon>Polyporales</taxon>
        <taxon>Cerrenaceae</taxon>
        <taxon>Somion</taxon>
    </lineage>
</organism>
<keyword evidence="3" id="KW-1185">Reference proteome</keyword>
<feature type="region of interest" description="Disordered" evidence="1">
    <location>
        <begin position="60"/>
        <end position="91"/>
    </location>
</feature>
<proteinExistence type="predicted"/>